<dbReference type="PANTHER" id="PTHR24421">
    <property type="entry name" value="NITRATE/NITRITE SENSOR PROTEIN NARX-RELATED"/>
    <property type="match status" value="1"/>
</dbReference>
<keyword evidence="16" id="KW-0175">Coiled coil</keyword>
<feature type="transmembrane region" description="Helical" evidence="18">
    <location>
        <begin position="86"/>
        <end position="109"/>
    </location>
</feature>
<dbReference type="EC" id="2.7.13.3" evidence="4"/>
<keyword evidence="12" id="KW-0902">Two-component regulatory system</keyword>
<dbReference type="OrthoDB" id="227596at2"/>
<evidence type="ECO:0000256" key="16">
    <source>
        <dbReference type="SAM" id="Coils"/>
    </source>
</evidence>
<dbReference type="InterPro" id="IPR004358">
    <property type="entry name" value="Sig_transdc_His_kin-like_C"/>
</dbReference>
<keyword evidence="13" id="KW-0411">Iron-sulfur</keyword>
<keyword evidence="7" id="KW-0963">Cytoplasm</keyword>
<dbReference type="CDD" id="cd16917">
    <property type="entry name" value="HATPase_UhpB-NarQ-NarX-like"/>
    <property type="match status" value="1"/>
</dbReference>
<dbReference type="Gene3D" id="1.20.5.1930">
    <property type="match status" value="1"/>
</dbReference>
<dbReference type="PROSITE" id="PS50109">
    <property type="entry name" value="HIS_KIN"/>
    <property type="match status" value="1"/>
</dbReference>
<comment type="catalytic activity">
    <reaction evidence="1">
        <text>ATP + protein L-histidine = ADP + protein N-phospho-L-histidine.</text>
        <dbReference type="EC" id="2.7.13.3"/>
    </reaction>
</comment>
<evidence type="ECO:0000256" key="4">
    <source>
        <dbReference type="ARBA" id="ARBA00012438"/>
    </source>
</evidence>
<dbReference type="EMBL" id="FNVU01000008">
    <property type="protein sequence ID" value="SEG69863.1"/>
    <property type="molecule type" value="Genomic_DNA"/>
</dbReference>
<dbReference type="Pfam" id="PF02518">
    <property type="entry name" value="HATPase_c"/>
    <property type="match status" value="1"/>
</dbReference>
<gene>
    <name evidence="20" type="ORF">SAMN05216223_108220</name>
</gene>
<dbReference type="Proteomes" id="UP000236754">
    <property type="component" value="Unassembled WGS sequence"/>
</dbReference>
<evidence type="ECO:0000256" key="3">
    <source>
        <dbReference type="ARBA" id="ARBA00004496"/>
    </source>
</evidence>
<keyword evidence="8" id="KW-0808">Transferase</keyword>
<comment type="cofactor">
    <cofactor evidence="2">
        <name>[4Fe-4S] cluster</name>
        <dbReference type="ChEBI" id="CHEBI:49883"/>
    </cofactor>
</comment>
<evidence type="ECO:0000256" key="5">
    <source>
        <dbReference type="ARBA" id="ARBA00017322"/>
    </source>
</evidence>
<dbReference type="Pfam" id="PF07730">
    <property type="entry name" value="HisKA_3"/>
    <property type="match status" value="1"/>
</dbReference>
<dbReference type="GO" id="GO:0000155">
    <property type="term" value="F:phosphorelay sensor kinase activity"/>
    <property type="evidence" value="ECO:0007669"/>
    <property type="project" value="InterPro"/>
</dbReference>
<keyword evidence="11" id="KW-0408">Iron</keyword>
<dbReference type="SMART" id="SM00387">
    <property type="entry name" value="HATPase_c"/>
    <property type="match status" value="1"/>
</dbReference>
<comment type="function">
    <text evidence="14">Member of the two-component regulatory system NreB/NreC involved in the control of dissimilatory nitrate/nitrite reduction in response to oxygen. NreB functions as a direct oxygen sensor histidine kinase which is autophosphorylated, in the absence of oxygen, probably at the conserved histidine residue, and transfers its phosphate group probably to a conserved aspartate residue of NreC. NreB/NreC activates the expression of the nitrate (narGHJI) and nitrite (nir) reductase operons, as well as the putative nitrate transporter gene narT.</text>
</comment>
<name>A0A1H6CAE8_9ACTN</name>
<dbReference type="GO" id="GO:0005737">
    <property type="term" value="C:cytoplasm"/>
    <property type="evidence" value="ECO:0007669"/>
    <property type="project" value="UniProtKB-SubCell"/>
</dbReference>
<feature type="region of interest" description="Disordered" evidence="17">
    <location>
        <begin position="418"/>
        <end position="549"/>
    </location>
</feature>
<evidence type="ECO:0000256" key="11">
    <source>
        <dbReference type="ARBA" id="ARBA00023004"/>
    </source>
</evidence>
<evidence type="ECO:0000256" key="12">
    <source>
        <dbReference type="ARBA" id="ARBA00023012"/>
    </source>
</evidence>
<evidence type="ECO:0000313" key="20">
    <source>
        <dbReference type="EMBL" id="SEG69863.1"/>
    </source>
</evidence>
<sequence length="549" mass="57219">MAGPQAQDRPAEPPPGGEQAADDRFRQLQHLLPYGGLAVSLALVLALGPHHPRSVAAAVGLSAAAALWHRFMAVPYPPPAGRQGQAIAYCAGVLLFIAGLVLLSPYFGFFGFTGYLQVALLPRWLRPPAIAVNAAAMALSQVGGIGHLHGGGAAAYAGLVVVNLLVAGAITYQGIEEDQRSRRRARMVDELAEANRKLRETMAENAGLHAQLVTQAREAGVLDERQRMAGEIHDTLAQGLTGIVTQLEAADRFDGEPLRRARHMALARRLARESLAEARRSVQALRPGPLDAAAHLPGALADLAERWTQTSGIAVRVEVTGDAVPLPPALEVVLFRTAQEGLANIAKHAGASRAGLTLSYTHEVVVLDVLDDGAGFDASAAADRAGRSEDGHGYGLTAMRQRLRQVGGALAIESAPGDGTALSASVPAVPAAPDPEPGEAPGVSAPGTDAAARENGTDPSSGPPAHAADQASGPLAHGTGPALGPPPYGRSRTEPPRALPHPAPIRPRGSSRRAPRPRNRDAPPPAAPGSWTMPCDHSPARRRRPPRRP</sequence>
<comment type="subcellular location">
    <subcellularLocation>
        <location evidence="3">Cytoplasm</location>
    </subcellularLocation>
</comment>
<dbReference type="Gene3D" id="3.30.565.10">
    <property type="entry name" value="Histidine kinase-like ATPase, C-terminal domain"/>
    <property type="match status" value="1"/>
</dbReference>
<dbReference type="AlphaFoldDB" id="A0A1H6CAE8"/>
<keyword evidence="10 20" id="KW-0418">Kinase</keyword>
<feature type="transmembrane region" description="Helical" evidence="18">
    <location>
        <begin position="31"/>
        <end position="48"/>
    </location>
</feature>
<evidence type="ECO:0000256" key="10">
    <source>
        <dbReference type="ARBA" id="ARBA00022777"/>
    </source>
</evidence>
<evidence type="ECO:0000256" key="8">
    <source>
        <dbReference type="ARBA" id="ARBA00022679"/>
    </source>
</evidence>
<feature type="transmembrane region" description="Helical" evidence="18">
    <location>
        <begin position="154"/>
        <end position="175"/>
    </location>
</feature>
<evidence type="ECO:0000256" key="6">
    <source>
        <dbReference type="ARBA" id="ARBA00022485"/>
    </source>
</evidence>
<dbReference type="GO" id="GO:0046872">
    <property type="term" value="F:metal ion binding"/>
    <property type="evidence" value="ECO:0007669"/>
    <property type="project" value="UniProtKB-KW"/>
</dbReference>
<evidence type="ECO:0000256" key="18">
    <source>
        <dbReference type="SAM" id="Phobius"/>
    </source>
</evidence>
<evidence type="ECO:0000256" key="14">
    <source>
        <dbReference type="ARBA" id="ARBA00024827"/>
    </source>
</evidence>
<dbReference type="InterPro" id="IPR005467">
    <property type="entry name" value="His_kinase_dom"/>
</dbReference>
<evidence type="ECO:0000313" key="21">
    <source>
        <dbReference type="Proteomes" id="UP000236754"/>
    </source>
</evidence>
<dbReference type="GO" id="GO:0016020">
    <property type="term" value="C:membrane"/>
    <property type="evidence" value="ECO:0007669"/>
    <property type="project" value="InterPro"/>
</dbReference>
<keyword evidence="21" id="KW-1185">Reference proteome</keyword>
<dbReference type="PRINTS" id="PR00344">
    <property type="entry name" value="BCTRLSENSOR"/>
</dbReference>
<evidence type="ECO:0000259" key="19">
    <source>
        <dbReference type="PROSITE" id="PS50109"/>
    </source>
</evidence>
<evidence type="ECO:0000256" key="13">
    <source>
        <dbReference type="ARBA" id="ARBA00023014"/>
    </source>
</evidence>
<feature type="transmembrane region" description="Helical" evidence="18">
    <location>
        <begin position="55"/>
        <end position="74"/>
    </location>
</feature>
<dbReference type="SUPFAM" id="SSF55874">
    <property type="entry name" value="ATPase domain of HSP90 chaperone/DNA topoisomerase II/histidine kinase"/>
    <property type="match status" value="1"/>
</dbReference>
<dbReference type="InterPro" id="IPR050482">
    <property type="entry name" value="Sensor_HK_TwoCompSys"/>
</dbReference>
<feature type="compositionally biased region" description="Basic residues" evidence="17">
    <location>
        <begin position="540"/>
        <end position="549"/>
    </location>
</feature>
<accession>A0A1H6CAE8</accession>
<evidence type="ECO:0000256" key="9">
    <source>
        <dbReference type="ARBA" id="ARBA00022723"/>
    </source>
</evidence>
<keyword evidence="18" id="KW-1133">Transmembrane helix</keyword>
<evidence type="ECO:0000256" key="2">
    <source>
        <dbReference type="ARBA" id="ARBA00001966"/>
    </source>
</evidence>
<dbReference type="InterPro" id="IPR036890">
    <property type="entry name" value="HATPase_C_sf"/>
</dbReference>
<dbReference type="InterPro" id="IPR011712">
    <property type="entry name" value="Sig_transdc_His_kin_sub3_dim/P"/>
</dbReference>
<protein>
    <recommendedName>
        <fullName evidence="5">Oxygen sensor histidine kinase NreB</fullName>
        <ecNumber evidence="4">2.7.13.3</ecNumber>
    </recommendedName>
    <alternativeName>
        <fullName evidence="15">Nitrogen regulation protein B</fullName>
    </alternativeName>
</protein>
<keyword evidence="6" id="KW-0004">4Fe-4S</keyword>
<dbReference type="PANTHER" id="PTHR24421:SF62">
    <property type="entry name" value="SENSORY TRANSDUCTION HISTIDINE KINASE"/>
    <property type="match status" value="1"/>
</dbReference>
<dbReference type="GO" id="GO:0046983">
    <property type="term" value="F:protein dimerization activity"/>
    <property type="evidence" value="ECO:0007669"/>
    <property type="project" value="InterPro"/>
</dbReference>
<keyword evidence="18" id="KW-0812">Transmembrane</keyword>
<feature type="domain" description="Histidine kinase" evidence="19">
    <location>
        <begin position="334"/>
        <end position="430"/>
    </location>
</feature>
<evidence type="ECO:0000256" key="7">
    <source>
        <dbReference type="ARBA" id="ARBA00022490"/>
    </source>
</evidence>
<feature type="region of interest" description="Disordered" evidence="17">
    <location>
        <begin position="1"/>
        <end position="20"/>
    </location>
</feature>
<keyword evidence="9" id="KW-0479">Metal-binding</keyword>
<reference evidence="20 21" key="1">
    <citation type="submission" date="2016-10" db="EMBL/GenBank/DDBJ databases">
        <authorList>
            <person name="de Groot N.N."/>
        </authorList>
    </citation>
    <scope>NUCLEOTIDE SEQUENCE [LARGE SCALE GENOMIC DNA]</scope>
    <source>
        <strain evidence="20 21">CGMCC 4.2023</strain>
    </source>
</reference>
<keyword evidence="18" id="KW-0472">Membrane</keyword>
<organism evidence="20 21">
    <name type="scientific">Actinacidiphila yanglinensis</name>
    <dbReference type="NCBI Taxonomy" id="310779"/>
    <lineage>
        <taxon>Bacteria</taxon>
        <taxon>Bacillati</taxon>
        <taxon>Actinomycetota</taxon>
        <taxon>Actinomycetes</taxon>
        <taxon>Kitasatosporales</taxon>
        <taxon>Streptomycetaceae</taxon>
        <taxon>Actinacidiphila</taxon>
    </lineage>
</organism>
<evidence type="ECO:0000256" key="1">
    <source>
        <dbReference type="ARBA" id="ARBA00000085"/>
    </source>
</evidence>
<proteinExistence type="predicted"/>
<evidence type="ECO:0000256" key="15">
    <source>
        <dbReference type="ARBA" id="ARBA00030800"/>
    </source>
</evidence>
<dbReference type="InterPro" id="IPR003594">
    <property type="entry name" value="HATPase_dom"/>
</dbReference>
<feature type="coiled-coil region" evidence="16">
    <location>
        <begin position="184"/>
        <end position="211"/>
    </location>
</feature>
<feature type="transmembrane region" description="Helical" evidence="18">
    <location>
        <begin position="130"/>
        <end position="148"/>
    </location>
</feature>
<dbReference type="GO" id="GO:0051539">
    <property type="term" value="F:4 iron, 4 sulfur cluster binding"/>
    <property type="evidence" value="ECO:0007669"/>
    <property type="project" value="UniProtKB-KW"/>
</dbReference>
<evidence type="ECO:0000256" key="17">
    <source>
        <dbReference type="SAM" id="MobiDB-lite"/>
    </source>
</evidence>